<feature type="region of interest" description="Disordered" evidence="3">
    <location>
        <begin position="54"/>
        <end position="261"/>
    </location>
</feature>
<dbReference type="Pfam" id="PF04667">
    <property type="entry name" value="Endosulfine"/>
    <property type="match status" value="1"/>
</dbReference>
<proteinExistence type="inferred from homology"/>
<gene>
    <name evidence="4" type="ORF">LPJ61_004177</name>
</gene>
<feature type="compositionally biased region" description="Basic and acidic residues" evidence="3">
    <location>
        <begin position="246"/>
        <end position="255"/>
    </location>
</feature>
<feature type="compositionally biased region" description="Basic and acidic residues" evidence="3">
    <location>
        <begin position="174"/>
        <end position="190"/>
    </location>
</feature>
<name>A0A9W7Y5B0_9FUNG</name>
<feature type="region of interest" description="Disordered" evidence="3">
    <location>
        <begin position="1"/>
        <end position="30"/>
    </location>
</feature>
<evidence type="ECO:0000256" key="3">
    <source>
        <dbReference type="SAM" id="MobiDB-lite"/>
    </source>
</evidence>
<comment type="similarity">
    <text evidence="1 2">Belongs to the endosulfine family.</text>
</comment>
<dbReference type="AlphaFoldDB" id="A0A9W7Y5B0"/>
<feature type="compositionally biased region" description="Low complexity" evidence="3">
    <location>
        <begin position="226"/>
        <end position="240"/>
    </location>
</feature>
<evidence type="ECO:0000256" key="2">
    <source>
        <dbReference type="RuleBase" id="RU363120"/>
    </source>
</evidence>
<evidence type="ECO:0000313" key="5">
    <source>
        <dbReference type="Proteomes" id="UP001143981"/>
    </source>
</evidence>
<dbReference type="InterPro" id="IPR006760">
    <property type="entry name" value="Endosulphine"/>
</dbReference>
<dbReference type="EMBL" id="JANBOI010000878">
    <property type="protein sequence ID" value="KAJ1728176.1"/>
    <property type="molecule type" value="Genomic_DNA"/>
</dbReference>
<protein>
    <recommendedName>
        <fullName evidence="2">mRNA stability protein</fullName>
    </recommendedName>
</protein>
<sequence length="261" mass="27331">MNPARQQKIDISGLSKEQKDRFGKYGKLPENTPLKVHKIKERKYFDSGDYALSKAGKAEEAVGESHPHPDSIPHHIVPPVVSAAPQSLVSAPGLDKPAEAPKAGNPLLRPEQQKRPQRLAKQGIPVPINAQVGRSRLGSGPTSPLAQAARPIHPLVAAAAAAQETVGAQQPPADPDHAADEEHKGTRELTDALETVAVRESSGPKKIPGDKSPADAGRAARRTGRDSSSSSADHASYGSASDDDAESPRGSDSKAKPCGPA</sequence>
<organism evidence="4 5">
    <name type="scientific">Coemansia biformis</name>
    <dbReference type="NCBI Taxonomy" id="1286918"/>
    <lineage>
        <taxon>Eukaryota</taxon>
        <taxon>Fungi</taxon>
        <taxon>Fungi incertae sedis</taxon>
        <taxon>Zoopagomycota</taxon>
        <taxon>Kickxellomycotina</taxon>
        <taxon>Kickxellomycetes</taxon>
        <taxon>Kickxellales</taxon>
        <taxon>Kickxellaceae</taxon>
        <taxon>Coemansia</taxon>
    </lineage>
</organism>
<reference evidence="4" key="1">
    <citation type="submission" date="2022-07" db="EMBL/GenBank/DDBJ databases">
        <title>Phylogenomic reconstructions and comparative analyses of Kickxellomycotina fungi.</title>
        <authorList>
            <person name="Reynolds N.K."/>
            <person name="Stajich J.E."/>
            <person name="Barry K."/>
            <person name="Grigoriev I.V."/>
            <person name="Crous P."/>
            <person name="Smith M.E."/>
        </authorList>
    </citation>
    <scope>NUCLEOTIDE SEQUENCE</scope>
    <source>
        <strain evidence="4">BCRC 34381</strain>
    </source>
</reference>
<comment type="caution">
    <text evidence="4">The sequence shown here is derived from an EMBL/GenBank/DDBJ whole genome shotgun (WGS) entry which is preliminary data.</text>
</comment>
<evidence type="ECO:0000256" key="1">
    <source>
        <dbReference type="ARBA" id="ARBA00010520"/>
    </source>
</evidence>
<evidence type="ECO:0000313" key="4">
    <source>
        <dbReference type="EMBL" id="KAJ1728176.1"/>
    </source>
</evidence>
<feature type="compositionally biased region" description="Low complexity" evidence="3">
    <location>
        <begin position="74"/>
        <end position="85"/>
    </location>
</feature>
<feature type="compositionally biased region" description="Basic and acidic residues" evidence="3">
    <location>
        <begin position="56"/>
        <end position="73"/>
    </location>
</feature>
<comment type="function">
    <text evidence="2">Plays an essential role in initiation of the G0 program by preventing the degradation of specific nutrient-regulated mRNAs via the 5'-3' mRNA decay pathway.</text>
</comment>
<accession>A0A9W7Y5B0</accession>
<dbReference type="Proteomes" id="UP001143981">
    <property type="component" value="Unassembled WGS sequence"/>
</dbReference>
<keyword evidence="5" id="KW-1185">Reference proteome</keyword>
<dbReference type="OrthoDB" id="5949865at2759"/>